<evidence type="ECO:0000256" key="3">
    <source>
        <dbReference type="ARBA" id="ARBA00022969"/>
    </source>
</evidence>
<comment type="caution">
    <text evidence="7">The sequence shown here is derived from an EMBL/GenBank/DDBJ whole genome shotgun (WGS) entry which is preliminary data.</text>
</comment>
<dbReference type="InterPro" id="IPR005639">
    <property type="entry name" value="Pest_crys_dom_I"/>
</dbReference>
<dbReference type="SUPFAM" id="SSF56849">
    <property type="entry name" value="delta-Endotoxin (insectocide), N-terminal domain"/>
    <property type="match status" value="1"/>
</dbReference>
<keyword evidence="3" id="KW-0749">Sporulation</keyword>
<evidence type="ECO:0000256" key="2">
    <source>
        <dbReference type="ARBA" id="ARBA00022656"/>
    </source>
</evidence>
<evidence type="ECO:0000256" key="1">
    <source>
        <dbReference type="ARBA" id="ARBA00007819"/>
    </source>
</evidence>
<feature type="domain" description="Pesticidal crystal protein" evidence="6">
    <location>
        <begin position="32"/>
        <end position="184"/>
    </location>
</feature>
<name>A0ABP6GPS8_9ACTN</name>
<evidence type="ECO:0000313" key="7">
    <source>
        <dbReference type="EMBL" id="GAA2725400.1"/>
    </source>
</evidence>
<dbReference type="Gene3D" id="2.80.10.50">
    <property type="match status" value="1"/>
</dbReference>
<feature type="region of interest" description="Disordered" evidence="5">
    <location>
        <begin position="330"/>
        <end position="349"/>
    </location>
</feature>
<keyword evidence="2" id="KW-0800">Toxin</keyword>
<dbReference type="CDD" id="cd00161">
    <property type="entry name" value="beta-trefoil_Ricin-like"/>
    <property type="match status" value="1"/>
</dbReference>
<dbReference type="Gene3D" id="1.20.190.10">
    <property type="entry name" value="Pesticidal crystal protein, N-terminal domain"/>
    <property type="match status" value="1"/>
</dbReference>
<dbReference type="SUPFAM" id="SSF50370">
    <property type="entry name" value="Ricin B-like lectins"/>
    <property type="match status" value="1"/>
</dbReference>
<organism evidence="7 8">
    <name type="scientific">Streptomyces luteosporeus</name>
    <dbReference type="NCBI Taxonomy" id="173856"/>
    <lineage>
        <taxon>Bacteria</taxon>
        <taxon>Bacillati</taxon>
        <taxon>Actinomycetota</taxon>
        <taxon>Actinomycetes</taxon>
        <taxon>Kitasatosporales</taxon>
        <taxon>Streptomycetaceae</taxon>
        <taxon>Streptomyces</taxon>
    </lineage>
</organism>
<keyword evidence="8" id="KW-1185">Reference proteome</keyword>
<gene>
    <name evidence="7" type="ORF">GCM10010315_57350</name>
</gene>
<accession>A0ABP6GPS8</accession>
<evidence type="ECO:0000256" key="5">
    <source>
        <dbReference type="SAM" id="MobiDB-lite"/>
    </source>
</evidence>
<dbReference type="Proteomes" id="UP001500886">
    <property type="component" value="Unassembled WGS sequence"/>
</dbReference>
<evidence type="ECO:0000256" key="4">
    <source>
        <dbReference type="ARBA" id="ARBA00023026"/>
    </source>
</evidence>
<evidence type="ECO:0000313" key="8">
    <source>
        <dbReference type="Proteomes" id="UP001500886"/>
    </source>
</evidence>
<reference evidence="8" key="1">
    <citation type="journal article" date="2019" name="Int. J. Syst. Evol. Microbiol.">
        <title>The Global Catalogue of Microorganisms (GCM) 10K type strain sequencing project: providing services to taxonomists for standard genome sequencing and annotation.</title>
        <authorList>
            <consortium name="The Broad Institute Genomics Platform"/>
            <consortium name="The Broad Institute Genome Sequencing Center for Infectious Disease"/>
            <person name="Wu L."/>
            <person name="Ma J."/>
        </authorList>
    </citation>
    <scope>NUCLEOTIDE SEQUENCE [LARGE SCALE GENOMIC DNA]</scope>
    <source>
        <strain evidence="8">JCM 4542</strain>
    </source>
</reference>
<comment type="similarity">
    <text evidence="1">Belongs to the delta endotoxin family.</text>
</comment>
<evidence type="ECO:0000259" key="6">
    <source>
        <dbReference type="Pfam" id="PF03945"/>
    </source>
</evidence>
<keyword evidence="4" id="KW-0843">Virulence</keyword>
<dbReference type="EMBL" id="BAAASL010000030">
    <property type="protein sequence ID" value="GAA2725400.1"/>
    <property type="molecule type" value="Genomic_DNA"/>
</dbReference>
<dbReference type="Pfam" id="PF03945">
    <property type="entry name" value="Endotoxin_N"/>
    <property type="match status" value="1"/>
</dbReference>
<dbReference type="InterPro" id="IPR036716">
    <property type="entry name" value="Pest_crys_N_sf"/>
</dbReference>
<dbReference type="InterPro" id="IPR035992">
    <property type="entry name" value="Ricin_B-like_lectins"/>
</dbReference>
<sequence>MRVYGEGGDTGLHINADPAVVQKWTKRAITMACGFFPGGQFISLGVEIIFDAIWPEEKEDVFLAMKDRIEQLVRTNIQTFYNQHVKQDLVGMCTAAKAYATEAKKVRSGGGNLESTRRAMDNAIARVRDHIDKFAVDDYKYDVLHFYAQAANLHLMLLRDKYNNWDKLGFNASDRDQAKADLAEYGKALIWKNNNWEVAGGGKYCQHVAKTYIEGQKRTLWHWSANAGYQREMYLAAWEYMVLWGYLADPDWKPQPISRDVELWLGPFGRCEGEFFDRWAKRAFPGPKRPEKPRLDWLKVWACEGALFAAAFRDVNAVWHQSGLTTHTDDEYSGYKGSGGGHSGQPPWRPKPGDYIEKVSVGVVKCHAPHYLRLAAFKIITKKGHPSHMAGAWYSDVDSHNYAWEFGIPDWQVSQVEILRNEEREDGPANWVAQCMVVGFRPVENQFTPENQKFDVQTGKSYHLVDPDSGRMLDWDRYTFTAPARAVLTDTPGARSSMWTAIPGATDGTWTFVNNYTGLPLTLQDGQAVQSLEPADAASWALTGNNDGTWALGNADSASDTAGTLGVDATSTAVLGAPATRWAILPAFPLSPSPDRHTLTITEEPSADHSGPTTTVRILTPEDTEPQTDWTLTFHLPTEAADGLQIGGGATLTSCEQVDRGVRVTVTGTEPLHPGRETTLTLTAAGTRLVPTDIDINGDLALI</sequence>
<proteinExistence type="inferred from homology"/>
<protein>
    <recommendedName>
        <fullName evidence="6">Pesticidal crystal protein domain-containing protein</fullName>
    </recommendedName>
</protein>